<evidence type="ECO:0000313" key="2">
    <source>
        <dbReference type="EMBL" id="AGZ44006.1"/>
    </source>
</evidence>
<dbReference type="eggNOG" id="COG1846">
    <property type="taxonomic scope" value="Bacteria"/>
</dbReference>
<dbReference type="PANTHER" id="PTHR37318:SF1">
    <property type="entry name" value="BSL7504 PROTEIN"/>
    <property type="match status" value="1"/>
</dbReference>
<dbReference type="STRING" id="1246995.AFR_28725"/>
<dbReference type="Proteomes" id="UP000017746">
    <property type="component" value="Chromosome"/>
</dbReference>
<dbReference type="PATRIC" id="fig|1246995.3.peg.5823"/>
<protein>
    <submittedName>
        <fullName evidence="2">Putative MarR-family transcriptional regulator</fullName>
    </submittedName>
</protein>
<gene>
    <name evidence="2" type="ORF">AFR_28725</name>
</gene>
<dbReference type="AlphaFoldDB" id="U5W7S5"/>
<proteinExistence type="predicted"/>
<dbReference type="Gene3D" id="1.10.10.10">
    <property type="entry name" value="Winged helix-like DNA-binding domain superfamily/Winged helix DNA-binding domain"/>
    <property type="match status" value="1"/>
</dbReference>
<dbReference type="PANTHER" id="PTHR37318">
    <property type="entry name" value="BSL7504 PROTEIN"/>
    <property type="match status" value="1"/>
</dbReference>
<dbReference type="HOGENOM" id="CLU_142189_0_3_11"/>
<keyword evidence="3" id="KW-1185">Reference proteome</keyword>
<feature type="domain" description="Winged helix DNA-binding" evidence="1">
    <location>
        <begin position="14"/>
        <end position="91"/>
    </location>
</feature>
<dbReference type="EMBL" id="CP006272">
    <property type="protein sequence ID" value="AGZ44006.1"/>
    <property type="molecule type" value="Genomic_DNA"/>
</dbReference>
<reference evidence="2 3" key="1">
    <citation type="journal article" date="2014" name="J. Biotechnol.">
        <title>Complete genome sequence of the actinobacterium Actinoplanes friuliensis HAG 010964, producer of the lipopeptide antibiotic friulimycin.</title>
        <authorList>
            <person name="Ruckert C."/>
            <person name="Szczepanowski R."/>
            <person name="Albersmeier A."/>
            <person name="Goesmann A."/>
            <person name="Fischer N."/>
            <person name="Steinkamper A."/>
            <person name="Puhler A."/>
            <person name="Biener R."/>
            <person name="Schwartz D."/>
            <person name="Kalinowski J."/>
        </authorList>
    </citation>
    <scope>NUCLEOTIDE SEQUENCE [LARGE SCALE GENOMIC DNA]</scope>
    <source>
        <strain evidence="2 3">DSM 7358</strain>
    </source>
</reference>
<dbReference type="InterPro" id="IPR036388">
    <property type="entry name" value="WH-like_DNA-bd_sf"/>
</dbReference>
<dbReference type="SUPFAM" id="SSF46785">
    <property type="entry name" value="Winged helix' DNA-binding domain"/>
    <property type="match status" value="1"/>
</dbReference>
<dbReference type="KEGG" id="afs:AFR_28725"/>
<sequence length="100" mass="10761">MTAGLDPIIHPTHRLRICAMLVAGKALELSVIKEHLDLSPSALSKQVAALVDAGYVNQERLGSDTRRVWLSMTRQGMKAYQGHVAALREIVNTTGVPSAG</sequence>
<dbReference type="CDD" id="cd00090">
    <property type="entry name" value="HTH_ARSR"/>
    <property type="match status" value="1"/>
</dbReference>
<dbReference type="InterPro" id="IPR036390">
    <property type="entry name" value="WH_DNA-bd_sf"/>
</dbReference>
<evidence type="ECO:0000313" key="3">
    <source>
        <dbReference type="Proteomes" id="UP000017746"/>
    </source>
</evidence>
<accession>U5W7S5</accession>
<dbReference type="RefSeq" id="WP_023560343.1">
    <property type="nucleotide sequence ID" value="NC_022657.1"/>
</dbReference>
<dbReference type="OrthoDB" id="4952043at2"/>
<dbReference type="InterPro" id="IPR027395">
    <property type="entry name" value="WH_DNA-bd_dom"/>
</dbReference>
<organism evidence="2 3">
    <name type="scientific">Actinoplanes friuliensis DSM 7358</name>
    <dbReference type="NCBI Taxonomy" id="1246995"/>
    <lineage>
        <taxon>Bacteria</taxon>
        <taxon>Bacillati</taxon>
        <taxon>Actinomycetota</taxon>
        <taxon>Actinomycetes</taxon>
        <taxon>Micromonosporales</taxon>
        <taxon>Micromonosporaceae</taxon>
        <taxon>Actinoplanes</taxon>
    </lineage>
</organism>
<dbReference type="InterPro" id="IPR011991">
    <property type="entry name" value="ArsR-like_HTH"/>
</dbReference>
<evidence type="ECO:0000259" key="1">
    <source>
        <dbReference type="Pfam" id="PF13601"/>
    </source>
</evidence>
<dbReference type="Pfam" id="PF13601">
    <property type="entry name" value="HTH_34"/>
    <property type="match status" value="1"/>
</dbReference>
<name>U5W7S5_9ACTN</name>